<evidence type="ECO:0000313" key="2">
    <source>
        <dbReference type="Proteomes" id="UP000886787"/>
    </source>
</evidence>
<reference evidence="1" key="2">
    <citation type="journal article" date="2021" name="PeerJ">
        <title>Extensive microbial diversity within the chicken gut microbiome revealed by metagenomics and culture.</title>
        <authorList>
            <person name="Gilroy R."/>
            <person name="Ravi A."/>
            <person name="Getino M."/>
            <person name="Pursley I."/>
            <person name="Horton D.L."/>
            <person name="Alikhan N.F."/>
            <person name="Baker D."/>
            <person name="Gharbi K."/>
            <person name="Hall N."/>
            <person name="Watson M."/>
            <person name="Adriaenssens E.M."/>
            <person name="Foster-Nyarko E."/>
            <person name="Jarju S."/>
            <person name="Secka A."/>
            <person name="Antonio M."/>
            <person name="Oren A."/>
            <person name="Chaudhuri R.R."/>
            <person name="La Ragione R."/>
            <person name="Hildebrand F."/>
            <person name="Pallen M.J."/>
        </authorList>
    </citation>
    <scope>NUCLEOTIDE SEQUENCE</scope>
    <source>
        <strain evidence="1">ChiSjej1B19-3389</strain>
    </source>
</reference>
<protein>
    <submittedName>
        <fullName evidence="1">Uncharacterized protein</fullName>
    </submittedName>
</protein>
<accession>A0A9D1CUI5</accession>
<name>A0A9D1CUI5_9FIRM</name>
<gene>
    <name evidence="1" type="ORF">IAD32_06725</name>
</gene>
<proteinExistence type="predicted"/>
<dbReference type="Proteomes" id="UP000886787">
    <property type="component" value="Unassembled WGS sequence"/>
</dbReference>
<comment type="caution">
    <text evidence="1">The sequence shown here is derived from an EMBL/GenBank/DDBJ whole genome shotgun (WGS) entry which is preliminary data.</text>
</comment>
<reference evidence="1" key="1">
    <citation type="submission" date="2020-10" db="EMBL/GenBank/DDBJ databases">
        <authorList>
            <person name="Gilroy R."/>
        </authorList>
    </citation>
    <scope>NUCLEOTIDE SEQUENCE</scope>
    <source>
        <strain evidence="1">ChiSjej1B19-3389</strain>
    </source>
</reference>
<evidence type="ECO:0000313" key="1">
    <source>
        <dbReference type="EMBL" id="HIQ80962.1"/>
    </source>
</evidence>
<dbReference type="AlphaFoldDB" id="A0A9D1CUI5"/>
<sequence>MQEIYNDLPLGLSMALAKNIEALNRFTSLSDAQRQTIINKTHSVTSKQEMQRLVNGLADGEEEFF</sequence>
<dbReference type="EMBL" id="DVFW01000029">
    <property type="protein sequence ID" value="HIQ80962.1"/>
    <property type="molecule type" value="Genomic_DNA"/>
</dbReference>
<organism evidence="1 2">
    <name type="scientific">Candidatus Scatavimonas merdigallinarum</name>
    <dbReference type="NCBI Taxonomy" id="2840914"/>
    <lineage>
        <taxon>Bacteria</taxon>
        <taxon>Bacillati</taxon>
        <taxon>Bacillota</taxon>
        <taxon>Clostridia</taxon>
        <taxon>Eubacteriales</taxon>
        <taxon>Oscillospiraceae</taxon>
        <taxon>Oscillospiraceae incertae sedis</taxon>
        <taxon>Candidatus Scatavimonas</taxon>
    </lineage>
</organism>